<sequence>MKKKHAAVIGIILLLLIPVLCLCSGCASKSVENSTPQYDYARSGEDKSSGSEIAQIGDSGQPQNNNIEQKIIKNGSLTIETNDISQAEEEIVSLTEKYEGYINDYSLNVQKSKKVVFMAVKVPQKNFEKFFSGVKEIGKVDHSQITTRDVTTEYIDLKARLETLEAQEKRLVEMYSKASTIEEMLKIENELTRIRTSIENISGQIKYLDNSTDYSLLNIELYQKLDISSTAKLSFKDGWNLFINSITLLAKGILLIWPFIILAGIVYGVYRFKKHKQKQE</sequence>
<feature type="coiled-coil region" evidence="1">
    <location>
        <begin position="77"/>
        <end position="104"/>
    </location>
</feature>
<dbReference type="EMBL" id="CDRZ01000241">
    <property type="protein sequence ID" value="CEO89324.1"/>
    <property type="molecule type" value="Genomic_DNA"/>
</dbReference>
<keyword evidence="1" id="KW-0175">Coiled coil</keyword>
<feature type="region of interest" description="Disordered" evidence="2">
    <location>
        <begin position="31"/>
        <end position="65"/>
    </location>
</feature>
<evidence type="ECO:0000313" key="5">
    <source>
        <dbReference type="EMBL" id="CEO89324.1"/>
    </source>
</evidence>
<protein>
    <submittedName>
        <fullName evidence="5">Putative transmembrane anti-sigma factor</fullName>
    </submittedName>
</protein>
<keyword evidence="3" id="KW-1133">Transmembrane helix</keyword>
<dbReference type="InterPro" id="IPR025645">
    <property type="entry name" value="DUF4349"/>
</dbReference>
<gene>
    <name evidence="5" type="ORF">SSCH_440033</name>
</gene>
<evidence type="ECO:0000259" key="4">
    <source>
        <dbReference type="Pfam" id="PF14257"/>
    </source>
</evidence>
<evidence type="ECO:0000256" key="2">
    <source>
        <dbReference type="SAM" id="MobiDB-lite"/>
    </source>
</evidence>
<evidence type="ECO:0000256" key="1">
    <source>
        <dbReference type="SAM" id="Coils"/>
    </source>
</evidence>
<accession>A0A0B7MFF2</accession>
<name>A0A0B7MFF2_9FIRM</name>
<dbReference type="Pfam" id="PF14257">
    <property type="entry name" value="DUF4349"/>
    <property type="match status" value="1"/>
</dbReference>
<feature type="coiled-coil region" evidence="1">
    <location>
        <begin position="147"/>
        <end position="174"/>
    </location>
</feature>
<evidence type="ECO:0000313" key="6">
    <source>
        <dbReference type="Proteomes" id="UP000046155"/>
    </source>
</evidence>
<keyword evidence="6" id="KW-1185">Reference proteome</keyword>
<dbReference type="RefSeq" id="WP_044665298.1">
    <property type="nucleotide sequence ID" value="NZ_CDRZ01000241.1"/>
</dbReference>
<reference evidence="6" key="1">
    <citation type="submission" date="2015-01" db="EMBL/GenBank/DDBJ databases">
        <authorList>
            <person name="Manzoor Shahid"/>
            <person name="Zubair Saima"/>
        </authorList>
    </citation>
    <scope>NUCLEOTIDE SEQUENCE [LARGE SCALE GENOMIC DNA]</scope>
    <source>
        <strain evidence="6">Sp3</strain>
    </source>
</reference>
<keyword evidence="3" id="KW-0472">Membrane</keyword>
<proteinExistence type="predicted"/>
<dbReference type="AlphaFoldDB" id="A0A0B7MFF2"/>
<evidence type="ECO:0000256" key="3">
    <source>
        <dbReference type="SAM" id="Phobius"/>
    </source>
</evidence>
<organism evidence="5 6">
    <name type="scientific">Syntrophaceticus schinkii</name>
    <dbReference type="NCBI Taxonomy" id="499207"/>
    <lineage>
        <taxon>Bacteria</taxon>
        <taxon>Bacillati</taxon>
        <taxon>Bacillota</taxon>
        <taxon>Clostridia</taxon>
        <taxon>Thermoanaerobacterales</taxon>
        <taxon>Thermoanaerobacterales Family III. Incertae Sedis</taxon>
        <taxon>Syntrophaceticus</taxon>
    </lineage>
</organism>
<dbReference type="Proteomes" id="UP000046155">
    <property type="component" value="Unassembled WGS sequence"/>
</dbReference>
<feature type="transmembrane region" description="Helical" evidence="3">
    <location>
        <begin position="248"/>
        <end position="270"/>
    </location>
</feature>
<keyword evidence="3 5" id="KW-0812">Transmembrane</keyword>
<feature type="domain" description="DUF4349" evidence="4">
    <location>
        <begin position="69"/>
        <end position="271"/>
    </location>
</feature>